<feature type="binding site" evidence="16">
    <location>
        <position position="222"/>
    </location>
    <ligand>
        <name>Mg(2+)</name>
        <dbReference type="ChEBI" id="CHEBI:18420"/>
    </ligand>
</feature>
<dbReference type="GO" id="GO:0051287">
    <property type="term" value="F:NAD binding"/>
    <property type="evidence" value="ECO:0007669"/>
    <property type="project" value="InterPro"/>
</dbReference>
<dbReference type="EMBL" id="BLRY01000014">
    <property type="protein sequence ID" value="GFP27056.1"/>
    <property type="molecule type" value="Genomic_DNA"/>
</dbReference>
<evidence type="ECO:0000256" key="9">
    <source>
        <dbReference type="ARBA" id="ARBA00022605"/>
    </source>
</evidence>
<dbReference type="InterPro" id="IPR004429">
    <property type="entry name" value="Isopropylmalate_DH"/>
</dbReference>
<comment type="pathway">
    <text evidence="4 16 17">Amino-acid biosynthesis; L-leucine biosynthesis; L-leucine from 3-methyl-2-oxobutanoate: step 3/4.</text>
</comment>
<evidence type="ECO:0000256" key="11">
    <source>
        <dbReference type="ARBA" id="ARBA00022842"/>
    </source>
</evidence>
<dbReference type="SMART" id="SM01329">
    <property type="entry name" value="Iso_dh"/>
    <property type="match status" value="1"/>
</dbReference>
<comment type="caution">
    <text evidence="19">The sequence shown here is derived from an EMBL/GenBank/DDBJ whole genome shotgun (WGS) entry which is preliminary data.</text>
</comment>
<feature type="binding site" evidence="16">
    <location>
        <position position="246"/>
    </location>
    <ligand>
        <name>Mg(2+)</name>
        <dbReference type="ChEBI" id="CHEBI:18420"/>
    </ligand>
</feature>
<keyword evidence="12 16" id="KW-0560">Oxidoreductase</keyword>
<dbReference type="FunFam" id="3.40.718.10:FF:000028">
    <property type="entry name" value="3-isopropylmalate dehydrogenase"/>
    <property type="match status" value="1"/>
</dbReference>
<evidence type="ECO:0000256" key="1">
    <source>
        <dbReference type="ARBA" id="ARBA00000624"/>
    </source>
</evidence>
<keyword evidence="10 16" id="KW-0479">Metal-binding</keyword>
<feature type="binding site" evidence="16">
    <location>
        <position position="134"/>
    </location>
    <ligand>
        <name>substrate</name>
    </ligand>
</feature>
<dbReference type="NCBIfam" id="TIGR00169">
    <property type="entry name" value="leuB"/>
    <property type="match status" value="1"/>
</dbReference>
<evidence type="ECO:0000256" key="5">
    <source>
        <dbReference type="ARBA" id="ARBA00008319"/>
    </source>
</evidence>
<keyword evidence="14 16" id="KW-0100">Branched-chain amino acid biosynthesis</keyword>
<evidence type="ECO:0000256" key="12">
    <source>
        <dbReference type="ARBA" id="ARBA00023002"/>
    </source>
</evidence>
<evidence type="ECO:0000256" key="4">
    <source>
        <dbReference type="ARBA" id="ARBA00004762"/>
    </source>
</evidence>
<dbReference type="GO" id="GO:0003862">
    <property type="term" value="F:3-isopropylmalate dehydrogenase activity"/>
    <property type="evidence" value="ECO:0007669"/>
    <property type="project" value="UniProtKB-UniRule"/>
</dbReference>
<keyword evidence="8 16" id="KW-0963">Cytoplasm</keyword>
<dbReference type="Gene3D" id="3.40.718.10">
    <property type="entry name" value="Isopropylmalate Dehydrogenase"/>
    <property type="match status" value="1"/>
</dbReference>
<feature type="binding site" evidence="16">
    <location>
        <position position="222"/>
    </location>
    <ligand>
        <name>substrate</name>
    </ligand>
</feature>
<dbReference type="GO" id="GO:0009098">
    <property type="term" value="P:L-leucine biosynthetic process"/>
    <property type="evidence" value="ECO:0007669"/>
    <property type="project" value="UniProtKB-UniRule"/>
</dbReference>
<evidence type="ECO:0000256" key="16">
    <source>
        <dbReference type="HAMAP-Rule" id="MF_01033"/>
    </source>
</evidence>
<name>A0A6V8P8D0_9ACTN</name>
<dbReference type="GO" id="GO:0005829">
    <property type="term" value="C:cytosol"/>
    <property type="evidence" value="ECO:0007669"/>
    <property type="project" value="TreeGrafter"/>
</dbReference>
<comment type="function">
    <text evidence="15 16 17">Catalyzes the oxidation of 3-carboxy-2-hydroxy-4-methylpentanoate (3-isopropylmalate) to 3-carboxy-4-methyl-2-oxopentanoate. The product decarboxylates to 4-methyl-2 oxopentanoate.</text>
</comment>
<keyword evidence="9 16" id="KW-0028">Amino-acid biosynthesis</keyword>
<feature type="site" description="Important for catalysis" evidence="16">
    <location>
        <position position="190"/>
    </location>
</feature>
<dbReference type="Pfam" id="PF00180">
    <property type="entry name" value="Iso_dh"/>
    <property type="match status" value="1"/>
</dbReference>
<dbReference type="PANTHER" id="PTHR42979:SF1">
    <property type="entry name" value="3-ISOPROPYLMALATE DEHYDROGENASE"/>
    <property type="match status" value="1"/>
</dbReference>
<evidence type="ECO:0000256" key="13">
    <source>
        <dbReference type="ARBA" id="ARBA00023027"/>
    </source>
</evidence>
<reference evidence="19 20" key="1">
    <citation type="journal article" date="2020" name="Front. Microbiol.">
        <title>Single-cell genomics of novel Actinobacteria with the Wood-Ljungdahl pathway discovered in a serpentinizing system.</title>
        <authorList>
            <person name="Merino N."/>
            <person name="Kawai M."/>
            <person name="Boyd E.S."/>
            <person name="Colman D.R."/>
            <person name="McGlynn S.E."/>
            <person name="Nealson K.H."/>
            <person name="Kurokawa K."/>
            <person name="Hongoh Y."/>
        </authorList>
    </citation>
    <scope>NUCLEOTIDE SEQUENCE [LARGE SCALE GENOMIC DNA]</scope>
    <source>
        <strain evidence="19 20">S33</strain>
    </source>
</reference>
<comment type="catalytic activity">
    <reaction evidence="1 16 17">
        <text>(2R,3S)-3-isopropylmalate + NAD(+) = 4-methyl-2-oxopentanoate + CO2 + NADH</text>
        <dbReference type="Rhea" id="RHEA:32271"/>
        <dbReference type="ChEBI" id="CHEBI:16526"/>
        <dbReference type="ChEBI" id="CHEBI:17865"/>
        <dbReference type="ChEBI" id="CHEBI:35121"/>
        <dbReference type="ChEBI" id="CHEBI:57540"/>
        <dbReference type="ChEBI" id="CHEBI:57945"/>
        <dbReference type="EC" id="1.1.1.85"/>
    </reaction>
</comment>
<proteinExistence type="inferred from homology"/>
<dbReference type="AlphaFoldDB" id="A0A6V8P8D0"/>
<evidence type="ECO:0000256" key="6">
    <source>
        <dbReference type="ARBA" id="ARBA00011738"/>
    </source>
</evidence>
<dbReference type="GO" id="GO:0000287">
    <property type="term" value="F:magnesium ion binding"/>
    <property type="evidence" value="ECO:0007669"/>
    <property type="project" value="InterPro"/>
</dbReference>
<keyword evidence="7 16" id="KW-0432">Leucine biosynthesis</keyword>
<dbReference type="Proteomes" id="UP000591948">
    <property type="component" value="Unassembled WGS sequence"/>
</dbReference>
<evidence type="ECO:0000256" key="8">
    <source>
        <dbReference type="ARBA" id="ARBA00022490"/>
    </source>
</evidence>
<evidence type="ECO:0000313" key="20">
    <source>
        <dbReference type="Proteomes" id="UP000591948"/>
    </source>
</evidence>
<evidence type="ECO:0000256" key="15">
    <source>
        <dbReference type="ARBA" id="ARBA00023577"/>
    </source>
</evidence>
<comment type="cofactor">
    <cofactor evidence="2">
        <name>Mn(2+)</name>
        <dbReference type="ChEBI" id="CHEBI:29035"/>
    </cofactor>
</comment>
<feature type="site" description="Important for catalysis" evidence="16">
    <location>
        <position position="141"/>
    </location>
</feature>
<keyword evidence="16" id="KW-0464">Manganese</keyword>
<evidence type="ECO:0000256" key="10">
    <source>
        <dbReference type="ARBA" id="ARBA00022723"/>
    </source>
</evidence>
<comment type="similarity">
    <text evidence="5 16">Belongs to the isocitrate and isopropylmalate dehydrogenases family. LeuB type 1 subfamily.</text>
</comment>
<feature type="domain" description="Isopropylmalate dehydrogenase-like" evidence="18">
    <location>
        <begin position="3"/>
        <end position="351"/>
    </location>
</feature>
<feature type="binding site" evidence="16">
    <location>
        <position position="106"/>
    </location>
    <ligand>
        <name>substrate</name>
    </ligand>
</feature>
<sequence>MPKIVVLPGDGVGPEVTDCAVAVLTRISQERDLDFTFQYDLVGGAAIDRYGVPLREETLDLCRCSDAVLLGAVGGPQWDSTDPTAPHPEEALLGLRKGLGLFANLRPVRLFPDLIAASPLKKEVVEGTDIVVVRELTGDVYFGEKGREKKNSSEVAFDTMIYSREEVERIVRVAFDIARKRNKRLTSVDKANILESSRLWREVTNAVAQEYPQVKLVHLYVDNAAMQLVLNPRQFDVVVTSNLFGDILSDEAAILTGSIGMLPSASLGGKMFGLYEPVHGSAPDLAGKDVANPMAAILSAALMLRFSFDLDHEARVIEQAVEKIIEKGYRTQDIYTPGTTLVGTRETCSLVIENMNLP</sequence>
<evidence type="ECO:0000256" key="3">
    <source>
        <dbReference type="ARBA" id="ARBA00004496"/>
    </source>
</evidence>
<comment type="subunit">
    <text evidence="6 16 17">Homodimer.</text>
</comment>
<dbReference type="InterPro" id="IPR024084">
    <property type="entry name" value="IsoPropMal-DH-like_dom"/>
</dbReference>
<comment type="subcellular location">
    <subcellularLocation>
        <location evidence="3 16">Cytoplasm</location>
    </subcellularLocation>
</comment>
<accession>A0A6V8P8D0</accession>
<gene>
    <name evidence="16" type="primary">leuB</name>
    <name evidence="19" type="ORF">HKBW3S33_00468</name>
</gene>
<evidence type="ECO:0000313" key="19">
    <source>
        <dbReference type="EMBL" id="GFP27056.1"/>
    </source>
</evidence>
<protein>
    <recommendedName>
        <fullName evidence="16">3-isopropylmalate dehydrogenase</fullName>
        <ecNumber evidence="16">1.1.1.85</ecNumber>
    </recommendedName>
    <alternativeName>
        <fullName evidence="16">3-IPM-DH</fullName>
    </alternativeName>
    <alternativeName>
        <fullName evidence="16">Beta-IPM dehydrogenase</fullName>
        <shortName evidence="16">IMDH</shortName>
    </alternativeName>
</protein>
<dbReference type="SUPFAM" id="SSF53659">
    <property type="entry name" value="Isocitrate/Isopropylmalate dehydrogenase-like"/>
    <property type="match status" value="1"/>
</dbReference>
<evidence type="ECO:0000256" key="14">
    <source>
        <dbReference type="ARBA" id="ARBA00023304"/>
    </source>
</evidence>
<dbReference type="EC" id="1.1.1.85" evidence="16"/>
<keyword evidence="11 16" id="KW-0460">Magnesium</keyword>
<feature type="binding site" evidence="16">
    <location>
        <position position="96"/>
    </location>
    <ligand>
        <name>substrate</name>
    </ligand>
</feature>
<feature type="binding site" evidence="16">
    <location>
        <begin position="280"/>
        <end position="292"/>
    </location>
    <ligand>
        <name>NAD(+)</name>
        <dbReference type="ChEBI" id="CHEBI:57540"/>
    </ligand>
</feature>
<dbReference type="PROSITE" id="PS00470">
    <property type="entry name" value="IDH_IMDH"/>
    <property type="match status" value="1"/>
</dbReference>
<organism evidence="19 20">
    <name type="scientific">Candidatus Hakubella thermalkaliphila</name>
    <dbReference type="NCBI Taxonomy" id="2754717"/>
    <lineage>
        <taxon>Bacteria</taxon>
        <taxon>Bacillati</taxon>
        <taxon>Actinomycetota</taxon>
        <taxon>Actinomycetota incertae sedis</taxon>
        <taxon>Candidatus Hakubellales</taxon>
        <taxon>Candidatus Hakubellaceae</taxon>
        <taxon>Candidatus Hakubella</taxon>
    </lineage>
</organism>
<dbReference type="HAMAP" id="MF_01033">
    <property type="entry name" value="LeuB_type1"/>
    <property type="match status" value="1"/>
</dbReference>
<dbReference type="RefSeq" id="WP_176233122.1">
    <property type="nucleotide sequence ID" value="NZ_BLRY01000014.1"/>
</dbReference>
<dbReference type="PANTHER" id="PTHR42979">
    <property type="entry name" value="3-ISOPROPYLMALATE DEHYDROGENASE"/>
    <property type="match status" value="1"/>
</dbReference>
<keyword evidence="13 16" id="KW-0520">NAD</keyword>
<evidence type="ECO:0000256" key="17">
    <source>
        <dbReference type="RuleBase" id="RU004445"/>
    </source>
</evidence>
<keyword evidence="20" id="KW-1185">Reference proteome</keyword>
<dbReference type="InterPro" id="IPR019818">
    <property type="entry name" value="IsoCit/isopropylmalate_DH_CS"/>
</dbReference>
<comment type="cofactor">
    <cofactor evidence="16 17">
        <name>Mg(2+)</name>
        <dbReference type="ChEBI" id="CHEBI:18420"/>
    </cofactor>
    <cofactor evidence="16 17">
        <name>Mn(2+)</name>
        <dbReference type="ChEBI" id="CHEBI:29035"/>
    </cofactor>
    <text evidence="16 17">Binds 1 Mg(2+) or Mn(2+) ion per subunit.</text>
</comment>
<evidence type="ECO:0000259" key="18">
    <source>
        <dbReference type="SMART" id="SM01329"/>
    </source>
</evidence>
<evidence type="ECO:0000256" key="2">
    <source>
        <dbReference type="ARBA" id="ARBA00001936"/>
    </source>
</evidence>
<comment type="caution">
    <text evidence="16">Lacks conserved residue(s) required for the propagation of feature annotation.</text>
</comment>
<evidence type="ECO:0000256" key="7">
    <source>
        <dbReference type="ARBA" id="ARBA00022430"/>
    </source>
</evidence>
<feature type="binding site" evidence="16">
    <location>
        <position position="250"/>
    </location>
    <ligand>
        <name>Mg(2+)</name>
        <dbReference type="ChEBI" id="CHEBI:18420"/>
    </ligand>
</feature>
<dbReference type="UniPathway" id="UPA00048">
    <property type="reaction ID" value="UER00072"/>
</dbReference>